<accession>A0A484MV53</accession>
<dbReference type="EMBL" id="OOIL02004480">
    <property type="protein sequence ID" value="VFQ91848.1"/>
    <property type="molecule type" value="Genomic_DNA"/>
</dbReference>
<dbReference type="AlphaFoldDB" id="A0A484MV53"/>
<evidence type="ECO:0000256" key="2">
    <source>
        <dbReference type="ARBA" id="ARBA00022801"/>
    </source>
</evidence>
<name>A0A484MV53_9ASTE</name>
<dbReference type="InterPro" id="IPR033132">
    <property type="entry name" value="GH_1_N_CS"/>
</dbReference>
<dbReference type="Proteomes" id="UP000595140">
    <property type="component" value="Unassembled WGS sequence"/>
</dbReference>
<protein>
    <recommendedName>
        <fullName evidence="7">Beta-glucosidase</fullName>
    </recommendedName>
</protein>
<evidence type="ECO:0008006" key="7">
    <source>
        <dbReference type="Google" id="ProtNLM"/>
    </source>
</evidence>
<dbReference type="GO" id="GO:0005975">
    <property type="term" value="P:carbohydrate metabolic process"/>
    <property type="evidence" value="ECO:0007669"/>
    <property type="project" value="InterPro"/>
</dbReference>
<evidence type="ECO:0000256" key="4">
    <source>
        <dbReference type="SAM" id="SignalP"/>
    </source>
</evidence>
<dbReference type="InterPro" id="IPR001360">
    <property type="entry name" value="Glyco_hydro_1"/>
</dbReference>
<keyword evidence="6" id="KW-1185">Reference proteome</keyword>
<keyword evidence="4" id="KW-0732">Signal</keyword>
<keyword evidence="2" id="KW-0378">Hydrolase</keyword>
<dbReference type="PANTHER" id="PTHR10353">
    <property type="entry name" value="GLYCOSYL HYDROLASE"/>
    <property type="match status" value="1"/>
</dbReference>
<evidence type="ECO:0000313" key="6">
    <source>
        <dbReference type="Proteomes" id="UP000595140"/>
    </source>
</evidence>
<evidence type="ECO:0000313" key="5">
    <source>
        <dbReference type="EMBL" id="VFQ91848.1"/>
    </source>
</evidence>
<dbReference type="Gene3D" id="3.20.20.80">
    <property type="entry name" value="Glycosidases"/>
    <property type="match status" value="1"/>
</dbReference>
<evidence type="ECO:0000256" key="3">
    <source>
        <dbReference type="RuleBase" id="RU003690"/>
    </source>
</evidence>
<reference evidence="5 6" key="1">
    <citation type="submission" date="2018-04" db="EMBL/GenBank/DDBJ databases">
        <authorList>
            <person name="Vogel A."/>
        </authorList>
    </citation>
    <scope>NUCLEOTIDE SEQUENCE [LARGE SCALE GENOMIC DNA]</scope>
</reference>
<evidence type="ECO:0000256" key="1">
    <source>
        <dbReference type="ARBA" id="ARBA00010838"/>
    </source>
</evidence>
<dbReference type="Pfam" id="PF00232">
    <property type="entry name" value="Glyco_hydro_1"/>
    <property type="match status" value="1"/>
</dbReference>
<organism evidence="5 6">
    <name type="scientific">Cuscuta campestris</name>
    <dbReference type="NCBI Taxonomy" id="132261"/>
    <lineage>
        <taxon>Eukaryota</taxon>
        <taxon>Viridiplantae</taxon>
        <taxon>Streptophyta</taxon>
        <taxon>Embryophyta</taxon>
        <taxon>Tracheophyta</taxon>
        <taxon>Spermatophyta</taxon>
        <taxon>Magnoliopsida</taxon>
        <taxon>eudicotyledons</taxon>
        <taxon>Gunneridae</taxon>
        <taxon>Pentapetalae</taxon>
        <taxon>asterids</taxon>
        <taxon>lamiids</taxon>
        <taxon>Solanales</taxon>
        <taxon>Convolvulaceae</taxon>
        <taxon>Cuscuteae</taxon>
        <taxon>Cuscuta</taxon>
        <taxon>Cuscuta subgen. Grammica</taxon>
        <taxon>Cuscuta sect. Cleistogrammica</taxon>
    </lineage>
</organism>
<dbReference type="PROSITE" id="PS00653">
    <property type="entry name" value="GLYCOSYL_HYDROL_F1_2"/>
    <property type="match status" value="1"/>
</dbReference>
<feature type="signal peptide" evidence="4">
    <location>
        <begin position="1"/>
        <end position="41"/>
    </location>
</feature>
<dbReference type="SUPFAM" id="SSF51445">
    <property type="entry name" value="(Trans)glycosidases"/>
    <property type="match status" value="1"/>
</dbReference>
<proteinExistence type="inferred from homology"/>
<gene>
    <name evidence="5" type="ORF">CCAM_LOCUS33624</name>
</gene>
<dbReference type="InterPro" id="IPR017853">
    <property type="entry name" value="GH"/>
</dbReference>
<dbReference type="PANTHER" id="PTHR10353:SF175">
    <property type="entry name" value="BETA-GLUCOSIDASE 18-LIKE ISOFORM X1"/>
    <property type="match status" value="1"/>
</dbReference>
<dbReference type="GO" id="GO:0008422">
    <property type="term" value="F:beta-glucosidase activity"/>
    <property type="evidence" value="ECO:0007669"/>
    <property type="project" value="TreeGrafter"/>
</dbReference>
<comment type="similarity">
    <text evidence="1 3">Belongs to the glycosyl hydrolase 1 family.</text>
</comment>
<dbReference type="OrthoDB" id="65569at2759"/>
<feature type="chain" id="PRO_5019854611" description="Beta-glucosidase" evidence="4">
    <location>
        <begin position="42"/>
        <end position="155"/>
    </location>
</feature>
<sequence>MVVAVTFQSSAFPNKMMISARNLLYLLLLLLLLKSPDSSSGQESGIISDDIVIGRSDFPDQFVFGASTSAYQVEGGYLEDGKGINNWDAFFISRGRTQDRTNGDVADDHYHRYPVLLLPLVPYSFFLLIKALFGTEGMILQDFLVFLTLVGKIGK</sequence>